<accession>A0A1E3B2D4</accession>
<name>A0A1E3B2D4_ASPCR</name>
<dbReference type="EMBL" id="JXNT01000018">
    <property type="protein sequence ID" value="ODM15115.1"/>
    <property type="molecule type" value="Genomic_DNA"/>
</dbReference>
<keyword evidence="2" id="KW-1185">Reference proteome</keyword>
<protein>
    <submittedName>
        <fullName evidence="1">Uncharacterized protein</fullName>
    </submittedName>
</protein>
<dbReference type="VEuPathDB" id="FungiDB:SI65_09354"/>
<comment type="caution">
    <text evidence="1">The sequence shown here is derived from an EMBL/GenBank/DDBJ whole genome shotgun (WGS) entry which is preliminary data.</text>
</comment>
<sequence length="90" mass="10220">MASTKPTIFHNGHDDDDVVTWEHLEDISTIPTENTSGNDNREIDNEAQFYHIENVDVESQRPTHGAPSGVRPRSRSVIRVDSWFGKRSES</sequence>
<dbReference type="Proteomes" id="UP000094569">
    <property type="component" value="Unassembled WGS sequence"/>
</dbReference>
<evidence type="ECO:0000313" key="2">
    <source>
        <dbReference type="Proteomes" id="UP000094569"/>
    </source>
</evidence>
<evidence type="ECO:0000313" key="1">
    <source>
        <dbReference type="EMBL" id="ODM15115.1"/>
    </source>
</evidence>
<gene>
    <name evidence="1" type="ORF">SI65_09354</name>
</gene>
<organism evidence="1 2">
    <name type="scientific">Aspergillus cristatus</name>
    <name type="common">Chinese Fuzhuan brick tea-fermentation fungus</name>
    <name type="synonym">Eurotium cristatum</name>
    <dbReference type="NCBI Taxonomy" id="573508"/>
    <lineage>
        <taxon>Eukaryota</taxon>
        <taxon>Fungi</taxon>
        <taxon>Dikarya</taxon>
        <taxon>Ascomycota</taxon>
        <taxon>Pezizomycotina</taxon>
        <taxon>Eurotiomycetes</taxon>
        <taxon>Eurotiomycetidae</taxon>
        <taxon>Eurotiales</taxon>
        <taxon>Aspergillaceae</taxon>
        <taxon>Aspergillus</taxon>
        <taxon>Aspergillus subgen. Aspergillus</taxon>
    </lineage>
</organism>
<reference evidence="1 2" key="1">
    <citation type="journal article" date="2016" name="BMC Genomics">
        <title>Comparative genomic and transcriptomic analyses of the Fuzhuan brick tea-fermentation fungus Aspergillus cristatus.</title>
        <authorList>
            <person name="Ge Y."/>
            <person name="Wang Y."/>
            <person name="Liu Y."/>
            <person name="Tan Y."/>
            <person name="Ren X."/>
            <person name="Zhang X."/>
            <person name="Hyde K.D."/>
            <person name="Liu Y."/>
            <person name="Liu Z."/>
        </authorList>
    </citation>
    <scope>NUCLEOTIDE SEQUENCE [LARGE SCALE GENOMIC DNA]</scope>
    <source>
        <strain evidence="1 2">GZAAS20.1005</strain>
    </source>
</reference>
<dbReference type="AlphaFoldDB" id="A0A1E3B2D4"/>
<proteinExistence type="predicted"/>